<keyword evidence="5" id="KW-1185">Reference proteome</keyword>
<accession>A0ABV8VVQ1</accession>
<dbReference type="SUPFAM" id="SSF54285">
    <property type="entry name" value="MoaD/ThiS"/>
    <property type="match status" value="1"/>
</dbReference>
<dbReference type="CDD" id="cd00754">
    <property type="entry name" value="Ubl_MoaD"/>
    <property type="match status" value="1"/>
</dbReference>
<dbReference type="NCBIfam" id="TIGR01682">
    <property type="entry name" value="moaD"/>
    <property type="match status" value="1"/>
</dbReference>
<evidence type="ECO:0000313" key="5">
    <source>
        <dbReference type="Proteomes" id="UP001595880"/>
    </source>
</evidence>
<dbReference type="RefSeq" id="WP_390196559.1">
    <property type="nucleotide sequence ID" value="NZ_JBHSDV010000001.1"/>
</dbReference>
<sequence length="77" mass="8648">MITVLLFAQLQEQLQKDKLPLEMDRVSVRELKEYLKEEFGLVRVTEAMVAINEAYALEDDEIKSGDIVAIIPPVSGG</sequence>
<dbReference type="PANTHER" id="PTHR33359:SF1">
    <property type="entry name" value="MOLYBDOPTERIN SYNTHASE SULFUR CARRIER SUBUNIT"/>
    <property type="match status" value="1"/>
</dbReference>
<gene>
    <name evidence="4" type="primary">moaD</name>
    <name evidence="4" type="ORF">ACFOZ1_04915</name>
</gene>
<keyword evidence="1" id="KW-0547">Nucleotide-binding</keyword>
<protein>
    <recommendedName>
        <fullName evidence="3">Molybdopterin synthase sulfur carrier subunit</fullName>
    </recommendedName>
</protein>
<evidence type="ECO:0000256" key="1">
    <source>
        <dbReference type="ARBA" id="ARBA00022741"/>
    </source>
</evidence>
<dbReference type="InterPro" id="IPR012675">
    <property type="entry name" value="Beta-grasp_dom_sf"/>
</dbReference>
<dbReference type="InterPro" id="IPR003749">
    <property type="entry name" value="ThiS/MoaD-like"/>
</dbReference>
<dbReference type="InterPro" id="IPR016155">
    <property type="entry name" value="Mopterin_synth/thiamin_S_b"/>
</dbReference>
<comment type="caution">
    <text evidence="4">The sequence shown here is derived from an EMBL/GenBank/DDBJ whole genome shotgun (WGS) entry which is preliminary data.</text>
</comment>
<dbReference type="PANTHER" id="PTHR33359">
    <property type="entry name" value="MOLYBDOPTERIN SYNTHASE SULFUR CARRIER SUBUNIT"/>
    <property type="match status" value="1"/>
</dbReference>
<reference evidence="5" key="1">
    <citation type="journal article" date="2019" name="Int. J. Syst. Evol. Microbiol.">
        <title>The Global Catalogue of Microorganisms (GCM) 10K type strain sequencing project: providing services to taxonomists for standard genome sequencing and annotation.</title>
        <authorList>
            <consortium name="The Broad Institute Genomics Platform"/>
            <consortium name="The Broad Institute Genome Sequencing Center for Infectious Disease"/>
            <person name="Wu L."/>
            <person name="Ma J."/>
        </authorList>
    </citation>
    <scope>NUCLEOTIDE SEQUENCE [LARGE SCALE GENOMIC DNA]</scope>
    <source>
        <strain evidence="5">KACC 14058</strain>
    </source>
</reference>
<evidence type="ECO:0000313" key="4">
    <source>
        <dbReference type="EMBL" id="MFC4387146.1"/>
    </source>
</evidence>
<dbReference type="InterPro" id="IPR044672">
    <property type="entry name" value="MOCS2A"/>
</dbReference>
<proteinExistence type="inferred from homology"/>
<dbReference type="Proteomes" id="UP001595880">
    <property type="component" value="Unassembled WGS sequence"/>
</dbReference>
<dbReference type="Pfam" id="PF02597">
    <property type="entry name" value="ThiS"/>
    <property type="match status" value="1"/>
</dbReference>
<comment type="similarity">
    <text evidence="2">Belongs to the MoaD family.</text>
</comment>
<name>A0ABV8VVQ1_9BACI</name>
<organism evidence="4 5">
    <name type="scientific">Gracilibacillus marinus</name>
    <dbReference type="NCBI Taxonomy" id="630535"/>
    <lineage>
        <taxon>Bacteria</taxon>
        <taxon>Bacillati</taxon>
        <taxon>Bacillota</taxon>
        <taxon>Bacilli</taxon>
        <taxon>Bacillales</taxon>
        <taxon>Bacillaceae</taxon>
        <taxon>Gracilibacillus</taxon>
    </lineage>
</organism>
<evidence type="ECO:0000256" key="2">
    <source>
        <dbReference type="ARBA" id="ARBA00024200"/>
    </source>
</evidence>
<dbReference type="Gene3D" id="3.10.20.30">
    <property type="match status" value="1"/>
</dbReference>
<evidence type="ECO:0000256" key="3">
    <source>
        <dbReference type="ARBA" id="ARBA00024247"/>
    </source>
</evidence>
<dbReference type="EMBL" id="JBHSDV010000001">
    <property type="protein sequence ID" value="MFC4387146.1"/>
    <property type="molecule type" value="Genomic_DNA"/>
</dbReference>